<dbReference type="AlphaFoldDB" id="A0AAD5GWT9"/>
<dbReference type="EMBL" id="JADXDR010000461">
    <property type="protein sequence ID" value="KAI7835234.1"/>
    <property type="molecule type" value="Genomic_DNA"/>
</dbReference>
<comment type="caution">
    <text evidence="1">The sequence shown here is derived from an EMBL/GenBank/DDBJ whole genome shotgun (WGS) entry which is preliminary data.</text>
</comment>
<feature type="non-terminal residue" evidence="1">
    <location>
        <position position="1"/>
    </location>
</feature>
<sequence>TITSSNSGTRAAPEVTTQAMVRLQEVGAAKLATAPKEARRALGQSAGVDLEWPVAKVAATAMSKFVV</sequence>
<evidence type="ECO:0000313" key="1">
    <source>
        <dbReference type="EMBL" id="KAI7835234.1"/>
    </source>
</evidence>
<gene>
    <name evidence="1" type="ORF">COHA_010864</name>
</gene>
<evidence type="ECO:0000313" key="2">
    <source>
        <dbReference type="Proteomes" id="UP001205105"/>
    </source>
</evidence>
<organism evidence="1 2">
    <name type="scientific">Chlorella ohadii</name>
    <dbReference type="NCBI Taxonomy" id="2649997"/>
    <lineage>
        <taxon>Eukaryota</taxon>
        <taxon>Viridiplantae</taxon>
        <taxon>Chlorophyta</taxon>
        <taxon>core chlorophytes</taxon>
        <taxon>Trebouxiophyceae</taxon>
        <taxon>Chlorellales</taxon>
        <taxon>Chlorellaceae</taxon>
        <taxon>Chlorella clade</taxon>
        <taxon>Chlorella</taxon>
    </lineage>
</organism>
<name>A0AAD5GWT9_9CHLO</name>
<proteinExistence type="predicted"/>
<keyword evidence="2" id="KW-1185">Reference proteome</keyword>
<reference evidence="1" key="1">
    <citation type="submission" date="2020-11" db="EMBL/GenBank/DDBJ databases">
        <title>Chlorella ohadii genome sequencing and assembly.</title>
        <authorList>
            <person name="Murik O."/>
            <person name="Treves H."/>
            <person name="Kedem I."/>
            <person name="Shotland Y."/>
            <person name="Kaplan A."/>
        </authorList>
    </citation>
    <scope>NUCLEOTIDE SEQUENCE</scope>
    <source>
        <strain evidence="1">1</strain>
    </source>
</reference>
<accession>A0AAD5GWT9</accession>
<protein>
    <submittedName>
        <fullName evidence="1">Uncharacterized protein</fullName>
    </submittedName>
</protein>
<dbReference type="Proteomes" id="UP001205105">
    <property type="component" value="Unassembled WGS sequence"/>
</dbReference>